<dbReference type="PANTHER" id="PTHR12979">
    <property type="entry name" value="CCR4-NOT TRANSCRIPTION COMPLEX SUBUNIT 10"/>
    <property type="match status" value="1"/>
</dbReference>
<reference evidence="2" key="1">
    <citation type="submission" date="2021-12" db="EMBL/GenBank/DDBJ databases">
        <authorList>
            <person name="King R."/>
        </authorList>
    </citation>
    <scope>NUCLEOTIDE SEQUENCE</scope>
</reference>
<keyword evidence="1" id="KW-0539">Nucleus</keyword>
<dbReference type="InterPro" id="IPR039740">
    <property type="entry name" value="CNOT10"/>
</dbReference>
<dbReference type="GO" id="GO:0030014">
    <property type="term" value="C:CCR4-NOT complex"/>
    <property type="evidence" value="ECO:0007669"/>
    <property type="project" value="UniProtKB-UniRule"/>
</dbReference>
<dbReference type="GO" id="GO:0017148">
    <property type="term" value="P:negative regulation of translation"/>
    <property type="evidence" value="ECO:0007669"/>
    <property type="project" value="TreeGrafter"/>
</dbReference>
<dbReference type="GO" id="GO:0006402">
    <property type="term" value="P:mRNA catabolic process"/>
    <property type="evidence" value="ECO:0007669"/>
    <property type="project" value="TreeGrafter"/>
</dbReference>
<name>A0A9P0AKN2_BEMTA</name>
<keyword evidence="1" id="KW-0810">Translation regulation</keyword>
<keyword evidence="3" id="KW-1185">Reference proteome</keyword>
<dbReference type="PANTHER" id="PTHR12979:SF5">
    <property type="entry name" value="CCR4-NOT TRANSCRIPTION COMPLEX SUBUNIT 10"/>
    <property type="match status" value="1"/>
</dbReference>
<comment type="function">
    <text evidence="1">Component of the CCR4-NOT complex which is one of the major cellular mRNA deadenylases and is linked to various cellular processes including bulk mRNA degradation, miRNA-mediated repression, translational repression during translational initiation and general transcription regulation.</text>
</comment>
<protein>
    <recommendedName>
        <fullName evidence="1">CCR4-NOT transcription complex subunit 10</fullName>
    </recommendedName>
</protein>
<dbReference type="EMBL" id="OU963870">
    <property type="protein sequence ID" value="CAH0395192.1"/>
    <property type="molecule type" value="Genomic_DNA"/>
</dbReference>
<proteinExistence type="inferred from homology"/>
<evidence type="ECO:0000313" key="3">
    <source>
        <dbReference type="Proteomes" id="UP001152759"/>
    </source>
</evidence>
<comment type="similarity">
    <text evidence="1">Belongs to the CNOT10 family.</text>
</comment>
<dbReference type="Gene3D" id="2.60.120.650">
    <property type="entry name" value="Cupin"/>
    <property type="match status" value="1"/>
</dbReference>
<dbReference type="GO" id="GO:0005737">
    <property type="term" value="C:cytoplasm"/>
    <property type="evidence" value="ECO:0007669"/>
    <property type="project" value="UniProtKB-SubCell"/>
</dbReference>
<dbReference type="GO" id="GO:0031047">
    <property type="term" value="P:regulatory ncRNA-mediated gene silencing"/>
    <property type="evidence" value="ECO:0007669"/>
    <property type="project" value="UniProtKB-UniRule"/>
</dbReference>
<dbReference type="AlphaFoldDB" id="A0A9P0AKN2"/>
<dbReference type="Proteomes" id="UP001152759">
    <property type="component" value="Chromosome 9"/>
</dbReference>
<keyword evidence="1" id="KW-0963">Cytoplasm</keyword>
<accession>A0A9P0AKN2</accession>
<evidence type="ECO:0000256" key="1">
    <source>
        <dbReference type="RuleBase" id="RU367083"/>
    </source>
</evidence>
<organism evidence="2 3">
    <name type="scientific">Bemisia tabaci</name>
    <name type="common">Sweetpotato whitefly</name>
    <name type="synonym">Aleurodes tabaci</name>
    <dbReference type="NCBI Taxonomy" id="7038"/>
    <lineage>
        <taxon>Eukaryota</taxon>
        <taxon>Metazoa</taxon>
        <taxon>Ecdysozoa</taxon>
        <taxon>Arthropoda</taxon>
        <taxon>Hexapoda</taxon>
        <taxon>Insecta</taxon>
        <taxon>Pterygota</taxon>
        <taxon>Neoptera</taxon>
        <taxon>Paraneoptera</taxon>
        <taxon>Hemiptera</taxon>
        <taxon>Sternorrhyncha</taxon>
        <taxon>Aleyrodoidea</taxon>
        <taxon>Aleyrodidae</taxon>
        <taxon>Aleyrodinae</taxon>
        <taxon>Bemisia</taxon>
    </lineage>
</organism>
<keyword evidence="1" id="KW-0943">RNA-mediated gene silencing</keyword>
<gene>
    <name evidence="2" type="ORF">BEMITA_LOCUS13405</name>
</gene>
<keyword evidence="1" id="KW-0805">Transcription regulation</keyword>
<comment type="subcellular location">
    <subcellularLocation>
        <location evidence="1">Cytoplasm</location>
    </subcellularLocation>
    <subcellularLocation>
        <location evidence="1">Nucleus</location>
    </subcellularLocation>
</comment>
<dbReference type="GO" id="GO:0005634">
    <property type="term" value="C:nucleus"/>
    <property type="evidence" value="ECO:0007669"/>
    <property type="project" value="UniProtKB-SubCell"/>
</dbReference>
<sequence>MVEKKKKNPERENTVSLDKVRAKAWELILLDKGNPNWPLVKRRVYKLDTSDLSNSVNPEPETSVSNVPSVGSQYLYYGAFGTVFAFHLKDANLLSVNIHLGGAVKLCSEAQSHAIPVAGLRFESLCSKNAQFLTRNGGDAPNIGHLRCHILAASVYVCLCLGDSILAPNRANSLLCQNSLSGAHKFLGHLYAAEALIILGQSPEAMDYLKLDYLNDLSLLSPPQKYEVPLKPPISWFHNNLTSAKNILQFNLAVALVIQEESEKSAEVLKSVQCQSSWLITPFPCQTCHRPFHLQEAGYQARLEVVLQV</sequence>
<keyword evidence="1" id="KW-0804">Transcription</keyword>
<evidence type="ECO:0000313" key="2">
    <source>
        <dbReference type="EMBL" id="CAH0395192.1"/>
    </source>
</evidence>